<dbReference type="GeneID" id="73045987"/>
<evidence type="ECO:0000313" key="1">
    <source>
        <dbReference type="EMBL" id="MFC4822968.1"/>
    </source>
</evidence>
<comment type="caution">
    <text evidence="1">The sequence shown here is derived from an EMBL/GenBank/DDBJ whole genome shotgun (WGS) entry which is preliminary data.</text>
</comment>
<organism evidence="1 2">
    <name type="scientific">Halorussus aquaticus</name>
    <dbReference type="NCBI Taxonomy" id="2953748"/>
    <lineage>
        <taxon>Archaea</taxon>
        <taxon>Methanobacteriati</taxon>
        <taxon>Methanobacteriota</taxon>
        <taxon>Stenosarchaea group</taxon>
        <taxon>Halobacteria</taxon>
        <taxon>Halobacteriales</taxon>
        <taxon>Haladaptataceae</taxon>
        <taxon>Halorussus</taxon>
    </lineage>
</organism>
<gene>
    <name evidence="1" type="ORF">ACFO9K_01710</name>
</gene>
<accession>A0ABD5PXB6</accession>
<evidence type="ECO:0008006" key="3">
    <source>
        <dbReference type="Google" id="ProtNLM"/>
    </source>
</evidence>
<evidence type="ECO:0000313" key="2">
    <source>
        <dbReference type="Proteomes" id="UP001595945"/>
    </source>
</evidence>
<dbReference type="EMBL" id="JBHSHT010000001">
    <property type="protein sequence ID" value="MFC4822968.1"/>
    <property type="molecule type" value="Genomic_DNA"/>
</dbReference>
<proteinExistence type="predicted"/>
<sequence length="273" mass="29621">MNRRPFLRALATGGALLTAGCTESLPFVADGPSPEDVFEDHRFYGTELVVAFRDHVEVRNAVLFDSSTDEEFEAVERPPRTARFPVVFPDRPETYVGRSLHVKAETRNGWVRRWIPEMVHGKAKNVEVLRDGRARFEVENQGDAPLLVRFVGIYGDVPNPTVNVQSDSFDESSFDLGPGVVGVGRNRPLSPSRTDLVVSPGEVAPFETTYAPFAFGADADYCRGDQRTAQIAVLHASGGSAAYTVQYRLDGEPTAVEGQSAVVCGGTDTAGGD</sequence>
<keyword evidence="2" id="KW-1185">Reference proteome</keyword>
<dbReference type="RefSeq" id="WP_254267528.1">
    <property type="nucleotide sequence ID" value="NZ_CP100400.1"/>
</dbReference>
<dbReference type="AlphaFoldDB" id="A0ABD5PXB6"/>
<name>A0ABD5PXB6_9EURY</name>
<protein>
    <recommendedName>
        <fullName evidence="3">Lipoprotein</fullName>
    </recommendedName>
</protein>
<dbReference type="PROSITE" id="PS51257">
    <property type="entry name" value="PROKAR_LIPOPROTEIN"/>
    <property type="match status" value="1"/>
</dbReference>
<dbReference type="Proteomes" id="UP001595945">
    <property type="component" value="Unassembled WGS sequence"/>
</dbReference>
<reference evidence="1 2" key="1">
    <citation type="journal article" date="2019" name="Int. J. Syst. Evol. Microbiol.">
        <title>The Global Catalogue of Microorganisms (GCM) 10K type strain sequencing project: providing services to taxonomists for standard genome sequencing and annotation.</title>
        <authorList>
            <consortium name="The Broad Institute Genomics Platform"/>
            <consortium name="The Broad Institute Genome Sequencing Center for Infectious Disease"/>
            <person name="Wu L."/>
            <person name="Ma J."/>
        </authorList>
    </citation>
    <scope>NUCLEOTIDE SEQUENCE [LARGE SCALE GENOMIC DNA]</scope>
    <source>
        <strain evidence="1 2">XZYJ18</strain>
    </source>
</reference>